<dbReference type="Pfam" id="PF18895">
    <property type="entry name" value="T4SS_pilin"/>
    <property type="match status" value="1"/>
</dbReference>
<organism evidence="2 3">
    <name type="scientific">Candidatus Roizmanbacteria bacterium RIFCSPLOWO2_02_FULL_36_11</name>
    <dbReference type="NCBI Taxonomy" id="1802071"/>
    <lineage>
        <taxon>Bacteria</taxon>
        <taxon>Candidatus Roizmaniibacteriota</taxon>
    </lineage>
</organism>
<name>A0A1F7JH52_9BACT</name>
<protein>
    <recommendedName>
        <fullName evidence="4">TrbC/VIRB2 family protein</fullName>
    </recommendedName>
</protein>
<dbReference type="InterPro" id="IPR043993">
    <property type="entry name" value="T4SS_pilin"/>
</dbReference>
<evidence type="ECO:0000256" key="1">
    <source>
        <dbReference type="SAM" id="Phobius"/>
    </source>
</evidence>
<feature type="transmembrane region" description="Helical" evidence="1">
    <location>
        <begin position="31"/>
        <end position="52"/>
    </location>
</feature>
<keyword evidence="1" id="KW-0812">Transmembrane</keyword>
<evidence type="ECO:0008006" key="4">
    <source>
        <dbReference type="Google" id="ProtNLM"/>
    </source>
</evidence>
<proteinExistence type="predicted"/>
<sequence>MIVYAQIKEWGDCVVDGVPTLKCLEVVFSNLLTMASALVIVILFIMMAVGALKYLTSAGDPEKLKGAQGTIKYALFGLGLFIASFIIIKTIDILFLGGQGKLFEFTIPVITPEP</sequence>
<dbReference type="AlphaFoldDB" id="A0A1F7JH52"/>
<reference evidence="2 3" key="1">
    <citation type="journal article" date="2016" name="Nat. Commun.">
        <title>Thousands of microbial genomes shed light on interconnected biogeochemical processes in an aquifer system.</title>
        <authorList>
            <person name="Anantharaman K."/>
            <person name="Brown C.T."/>
            <person name="Hug L.A."/>
            <person name="Sharon I."/>
            <person name="Castelle C.J."/>
            <person name="Probst A.J."/>
            <person name="Thomas B.C."/>
            <person name="Singh A."/>
            <person name="Wilkins M.J."/>
            <person name="Karaoz U."/>
            <person name="Brodie E.L."/>
            <person name="Williams K.H."/>
            <person name="Hubbard S.S."/>
            <person name="Banfield J.F."/>
        </authorList>
    </citation>
    <scope>NUCLEOTIDE SEQUENCE [LARGE SCALE GENOMIC DNA]</scope>
</reference>
<keyword evidence="1" id="KW-0472">Membrane</keyword>
<gene>
    <name evidence="2" type="ORF">A3H78_00550</name>
</gene>
<feature type="transmembrane region" description="Helical" evidence="1">
    <location>
        <begin position="73"/>
        <end position="96"/>
    </location>
</feature>
<dbReference type="Proteomes" id="UP000177418">
    <property type="component" value="Unassembled WGS sequence"/>
</dbReference>
<keyword evidence="1" id="KW-1133">Transmembrane helix</keyword>
<accession>A0A1F7JH52</accession>
<evidence type="ECO:0000313" key="2">
    <source>
        <dbReference type="EMBL" id="OGK54951.1"/>
    </source>
</evidence>
<evidence type="ECO:0000313" key="3">
    <source>
        <dbReference type="Proteomes" id="UP000177418"/>
    </source>
</evidence>
<comment type="caution">
    <text evidence="2">The sequence shown here is derived from an EMBL/GenBank/DDBJ whole genome shotgun (WGS) entry which is preliminary data.</text>
</comment>
<dbReference type="EMBL" id="MGAV01000012">
    <property type="protein sequence ID" value="OGK54951.1"/>
    <property type="molecule type" value="Genomic_DNA"/>
</dbReference>